<feature type="signal peptide" evidence="1">
    <location>
        <begin position="1"/>
        <end position="24"/>
    </location>
</feature>
<protein>
    <submittedName>
        <fullName evidence="2">Putative secreted protein</fullName>
    </submittedName>
</protein>
<sequence>MRTQIPRLFFFFLNISLYIKRVEACGSCIQMLCVDLMTSGIIDTCTLNSCKVCFFCSVFILTRVPRALARVSTRLVEKFRAISTIACFQ</sequence>
<evidence type="ECO:0000313" key="2">
    <source>
        <dbReference type="EMBL" id="MBW62151.1"/>
    </source>
</evidence>
<evidence type="ECO:0000256" key="1">
    <source>
        <dbReference type="SAM" id="SignalP"/>
    </source>
</evidence>
<dbReference type="AlphaFoldDB" id="A0A2M4CAI1"/>
<keyword evidence="1" id="KW-0732">Signal</keyword>
<name>A0A2M4CAI1_9DIPT</name>
<feature type="chain" id="PRO_5014759866" evidence="1">
    <location>
        <begin position="25"/>
        <end position="89"/>
    </location>
</feature>
<organism evidence="2">
    <name type="scientific">Anopheles marajoara</name>
    <dbReference type="NCBI Taxonomy" id="58244"/>
    <lineage>
        <taxon>Eukaryota</taxon>
        <taxon>Metazoa</taxon>
        <taxon>Ecdysozoa</taxon>
        <taxon>Arthropoda</taxon>
        <taxon>Hexapoda</taxon>
        <taxon>Insecta</taxon>
        <taxon>Pterygota</taxon>
        <taxon>Neoptera</taxon>
        <taxon>Endopterygota</taxon>
        <taxon>Diptera</taxon>
        <taxon>Nematocera</taxon>
        <taxon>Culicoidea</taxon>
        <taxon>Culicidae</taxon>
        <taxon>Anophelinae</taxon>
        <taxon>Anopheles</taxon>
    </lineage>
</organism>
<dbReference type="EMBL" id="GGFJ01013010">
    <property type="protein sequence ID" value="MBW62151.1"/>
    <property type="molecule type" value="Transcribed_RNA"/>
</dbReference>
<accession>A0A2M4CAI1</accession>
<reference evidence="2" key="1">
    <citation type="submission" date="2018-01" db="EMBL/GenBank/DDBJ databases">
        <title>An insight into the sialome of Amazonian anophelines.</title>
        <authorList>
            <person name="Ribeiro J.M."/>
            <person name="Scarpassa V."/>
            <person name="Calvo E."/>
        </authorList>
    </citation>
    <scope>NUCLEOTIDE SEQUENCE</scope>
    <source>
        <tissue evidence="2">Salivary glands</tissue>
    </source>
</reference>
<proteinExistence type="predicted"/>